<evidence type="ECO:0000313" key="2">
    <source>
        <dbReference type="Proteomes" id="UP000887566"/>
    </source>
</evidence>
<keyword evidence="2" id="KW-1185">Reference proteome</keyword>
<dbReference type="WBParaSite" id="PSAMB.scaffold171size69667.g2877.t1">
    <property type="protein sequence ID" value="PSAMB.scaffold171size69667.g2877.t1"/>
    <property type="gene ID" value="PSAMB.scaffold171size69667.g2877"/>
</dbReference>
<evidence type="ECO:0000313" key="3">
    <source>
        <dbReference type="WBParaSite" id="PSAMB.scaffold171size69667.g2877.t1"/>
    </source>
</evidence>
<proteinExistence type="predicted"/>
<dbReference type="AlphaFoldDB" id="A0A914V9R5"/>
<keyword evidence="1" id="KW-0732">Signal</keyword>
<name>A0A914V9R5_9BILA</name>
<protein>
    <submittedName>
        <fullName evidence="3">Uncharacterized protein</fullName>
    </submittedName>
</protein>
<feature type="chain" id="PRO_5036919237" evidence="1">
    <location>
        <begin position="23"/>
        <end position="261"/>
    </location>
</feature>
<sequence>MNGKKSLMMLFGIVAILDCAKSNICASSNDVCAPTIDYDRACHCALIRANQLDDEWEYLKKKFAADFEDVQSKMCLMHLPDTVVEQLNQFFADDKTVATLDSEVFVNISTEYFVKMVAMPRARFTQIINQDAAYISETTRNMLSNCNNAICEQTGIIKEIVQPGRKIFNKIPMEKSVAAKIDDILKKTIADREFKAEKIVRIEFGDNVLLAYSASRSTFSLTKTTSNTKREFTDALLFDWKQYANAQLIRAFRTYYGHMMT</sequence>
<feature type="signal peptide" evidence="1">
    <location>
        <begin position="1"/>
        <end position="22"/>
    </location>
</feature>
<organism evidence="2 3">
    <name type="scientific">Plectus sambesii</name>
    <dbReference type="NCBI Taxonomy" id="2011161"/>
    <lineage>
        <taxon>Eukaryota</taxon>
        <taxon>Metazoa</taxon>
        <taxon>Ecdysozoa</taxon>
        <taxon>Nematoda</taxon>
        <taxon>Chromadorea</taxon>
        <taxon>Plectida</taxon>
        <taxon>Plectina</taxon>
        <taxon>Plectoidea</taxon>
        <taxon>Plectidae</taxon>
        <taxon>Plectus</taxon>
    </lineage>
</organism>
<evidence type="ECO:0000256" key="1">
    <source>
        <dbReference type="SAM" id="SignalP"/>
    </source>
</evidence>
<reference evidence="3" key="1">
    <citation type="submission" date="2022-11" db="UniProtKB">
        <authorList>
            <consortium name="WormBaseParasite"/>
        </authorList>
    </citation>
    <scope>IDENTIFICATION</scope>
</reference>
<dbReference type="Proteomes" id="UP000887566">
    <property type="component" value="Unplaced"/>
</dbReference>
<accession>A0A914V9R5</accession>